<evidence type="ECO:0000313" key="13">
    <source>
        <dbReference type="EMBL" id="HAC6913755.1"/>
    </source>
</evidence>
<dbReference type="EMBL" id="AAHOXC010000009">
    <property type="protein sequence ID" value="EBY7385462.1"/>
    <property type="molecule type" value="Genomic_DNA"/>
</dbReference>
<reference evidence="13" key="3">
    <citation type="submission" date="2018-07" db="EMBL/GenBank/DDBJ databases">
        <authorList>
            <consortium name="NCBI Pathogen Detection Project"/>
        </authorList>
    </citation>
    <scope>NUCLEOTIDE SEQUENCE</scope>
    <source>
        <strain evidence="13">14-0315</strain>
    </source>
</reference>
<evidence type="ECO:0000313" key="11">
    <source>
        <dbReference type="EMBL" id="ECT0413018.1"/>
    </source>
</evidence>
<reference evidence="4" key="4">
    <citation type="submission" date="2018-07" db="EMBL/GenBank/DDBJ databases">
        <authorList>
            <consortium name="GenomeTrakr network: Whole genome sequencing for foodborne pathogen traceback"/>
        </authorList>
    </citation>
    <scope>NUCLEOTIDE SEQUENCE</scope>
    <source>
        <strain evidence="11">FSIS11810940</strain>
        <strain evidence="12">FSIS11812815</strain>
        <strain evidence="4">NY-N20005</strain>
    </source>
</reference>
<dbReference type="EMBL" id="AAKPQX010000013">
    <property type="protein sequence ID" value="ECU3484896.1"/>
    <property type="molecule type" value="Genomic_DNA"/>
</dbReference>
<protein>
    <submittedName>
        <fullName evidence="5">Uncharacterized protein</fullName>
    </submittedName>
</protein>
<feature type="transmembrane region" description="Helical" evidence="1">
    <location>
        <begin position="6"/>
        <end position="23"/>
    </location>
</feature>
<dbReference type="AlphaFoldDB" id="A0A3V2FUP9"/>
<keyword evidence="1" id="KW-1133">Transmembrane helix</keyword>
<dbReference type="EMBL" id="AAHIGD010000001">
    <property type="protein sequence ID" value="EBW4102665.1"/>
    <property type="molecule type" value="Genomic_DNA"/>
</dbReference>
<evidence type="ECO:0000313" key="4">
    <source>
        <dbReference type="EMBL" id="EBV9199567.1"/>
    </source>
</evidence>
<dbReference type="EMBL" id="DAAMJL010000001">
    <property type="protein sequence ID" value="HAC6913755.1"/>
    <property type="molecule type" value="Genomic_DNA"/>
</dbReference>
<dbReference type="EMBL" id="AAKLND010000056">
    <property type="protein sequence ID" value="ECT0413018.1"/>
    <property type="molecule type" value="Genomic_DNA"/>
</dbReference>
<evidence type="ECO:0000313" key="6">
    <source>
        <dbReference type="EMBL" id="EBW6730390.1"/>
    </source>
</evidence>
<accession>A0A3V2FUP9</accession>
<dbReference type="EMBL" id="AAHIXO010000001">
    <property type="protein sequence ID" value="EBW6730390.1"/>
    <property type="molecule type" value="Genomic_DNA"/>
</dbReference>
<evidence type="ECO:0000256" key="1">
    <source>
        <dbReference type="SAM" id="Phobius"/>
    </source>
</evidence>
<gene>
    <name evidence="4" type="ORF">ASH82_02810</name>
    <name evidence="8" type="ORF">D6J51_13155</name>
    <name evidence="9" type="ORF">D6K67_00715</name>
    <name evidence="2" type="ORF">DKU10_13285</name>
    <name evidence="3" type="ORF">DOJ23_15790</name>
    <name evidence="6" type="ORF">DP829_00715</name>
    <name evidence="5" type="ORF">DPJ44_00715</name>
    <name evidence="7" type="ORF">DPS10_04120</name>
    <name evidence="11" type="ORF">DQQ63_23965</name>
    <name evidence="12" type="ORF">DY868_19795</name>
    <name evidence="10" type="ORF">EUX26_15740</name>
    <name evidence="13" type="ORF">G0D76_00720</name>
</gene>
<evidence type="ECO:0000313" key="9">
    <source>
        <dbReference type="EMBL" id="EBY7624992.1"/>
    </source>
</evidence>
<comment type="caution">
    <text evidence="5">The sequence shown here is derived from an EMBL/GenBank/DDBJ whole genome shotgun (WGS) entry which is preliminary data.</text>
</comment>
<reference evidence="5" key="2">
    <citation type="submission" date="2018-06" db="EMBL/GenBank/DDBJ databases">
        <authorList>
            <person name="Ashton P.M."/>
            <person name="Dallman T."/>
            <person name="Nair S."/>
            <person name="De Pinna E."/>
            <person name="Peters T."/>
            <person name="Grant K."/>
        </authorList>
    </citation>
    <scope>NUCLEOTIDE SEQUENCE</scope>
    <source>
        <strain evidence="3">105336</strain>
        <strain evidence="7">205626</strain>
        <strain evidence="6">271067</strain>
        <strain evidence="5">300664</strain>
        <strain evidence="9">329132</strain>
        <strain evidence="8">394884</strain>
        <strain evidence="2">443566</strain>
        <strain evidence="10">555488</strain>
    </source>
</reference>
<evidence type="ECO:0000313" key="3">
    <source>
        <dbReference type="EMBL" id="EBV3762987.1"/>
    </source>
</evidence>
<dbReference type="EMBL" id="AAHWIJ010000010">
    <property type="protein sequence ID" value="ECB0524596.1"/>
    <property type="molecule type" value="Genomic_DNA"/>
</dbReference>
<sequence>MKVFFAYMFIIAGGILVMYGATMKTTSGFSETLNIGLLFNQFEFIVVGALLFIGGYIVSSTCKLSKE</sequence>
<proteinExistence type="predicted"/>
<organism evidence="5">
    <name type="scientific">Salmonella enterica subsp. enterica serovar Braenderup</name>
    <dbReference type="NCBI Taxonomy" id="149391"/>
    <lineage>
        <taxon>Bacteria</taxon>
        <taxon>Pseudomonadati</taxon>
        <taxon>Pseudomonadota</taxon>
        <taxon>Gammaproteobacteria</taxon>
        <taxon>Enterobacterales</taxon>
        <taxon>Enterobacteriaceae</taxon>
        <taxon>Salmonella</taxon>
    </lineage>
</organism>
<evidence type="ECO:0000313" key="5">
    <source>
        <dbReference type="EMBL" id="EBW4102665.1"/>
    </source>
</evidence>
<name>A0A3V2FUP9_SALET</name>
<dbReference type="EMBL" id="AAHGTQ010000002">
    <property type="protein sequence ID" value="EBV9199567.1"/>
    <property type="molecule type" value="Genomic_DNA"/>
</dbReference>
<dbReference type="EMBL" id="AAHFAS010000035">
    <property type="protein sequence ID" value="EBV3762987.1"/>
    <property type="molecule type" value="Genomic_DNA"/>
</dbReference>
<dbReference type="EMBL" id="AAHCWL010000011">
    <property type="protein sequence ID" value="EBU6915669.1"/>
    <property type="molecule type" value="Genomic_DNA"/>
</dbReference>
<evidence type="ECO:0000313" key="2">
    <source>
        <dbReference type="EMBL" id="EBU6915669.1"/>
    </source>
</evidence>
<keyword evidence="1" id="KW-0472">Membrane</keyword>
<evidence type="ECO:0000313" key="8">
    <source>
        <dbReference type="EMBL" id="EBY7385462.1"/>
    </source>
</evidence>
<evidence type="ECO:0000313" key="12">
    <source>
        <dbReference type="EMBL" id="ECU3484896.1"/>
    </source>
</evidence>
<evidence type="ECO:0000313" key="7">
    <source>
        <dbReference type="EMBL" id="EBX3354063.1"/>
    </source>
</evidence>
<feature type="transmembrane region" description="Helical" evidence="1">
    <location>
        <begin position="35"/>
        <end position="58"/>
    </location>
</feature>
<evidence type="ECO:0000313" key="10">
    <source>
        <dbReference type="EMBL" id="ECB0524596.1"/>
    </source>
</evidence>
<keyword evidence="1" id="KW-0812">Transmembrane</keyword>
<dbReference type="EMBL" id="AAHKXZ010000002">
    <property type="protein sequence ID" value="EBX3354063.1"/>
    <property type="molecule type" value="Genomic_DNA"/>
</dbReference>
<dbReference type="EMBL" id="AAHPAD010000001">
    <property type="protein sequence ID" value="EBY7624992.1"/>
    <property type="molecule type" value="Genomic_DNA"/>
</dbReference>
<reference evidence="13" key="1">
    <citation type="journal article" date="2018" name="Genome Biol.">
        <title>SKESA: strategic k-mer extension for scrupulous assemblies.</title>
        <authorList>
            <person name="Souvorov A."/>
            <person name="Agarwala R."/>
            <person name="Lipman D.J."/>
        </authorList>
    </citation>
    <scope>NUCLEOTIDE SEQUENCE</scope>
    <source>
        <strain evidence="13">14-0315</strain>
    </source>
</reference>